<feature type="domain" description="Bacterial spore germination immunoglobulin-like" evidence="2">
    <location>
        <begin position="245"/>
        <end position="314"/>
    </location>
</feature>
<keyword evidence="4" id="KW-0645">Protease</keyword>
<feature type="domain" description="PrcB C-terminal" evidence="3">
    <location>
        <begin position="141"/>
        <end position="198"/>
    </location>
</feature>
<protein>
    <submittedName>
        <fullName evidence="4">Protease complex subunit PrcB family protein</fullName>
    </submittedName>
</protein>
<keyword evidence="4" id="KW-0378">Hydrolase</keyword>
<dbReference type="InterPro" id="IPR018911">
    <property type="entry name" value="Gmad2_Ig-like_dom"/>
</dbReference>
<sequence length="324" mass="36254">MNKFKTFIIGVVAGSLLTGGFSYAADSFQIEVSFPKWTYWLDGKQIQNDDYHDGSIRFGSEDVPATISYKGVSYVPVRFLADGLGKEIVWDRKQERIDIRSVEQVPFSQATVSQVPKEISDWLQRSVHIELGQSRVYGNDTYILVTRGEKSTGGYTVEIEEIKQYASGYQVRVRYSDPPKGIPVIQPLTFPYAFVKVNRQLTGKPEFLTADGRNVPRPVGLDFIGTIMKESDNIVLFEPLKNEREWQFRGMVRSFEGMLNFGLTGTDGSIIRQESIQAAAGAPNWGYFTVSIPANEAGKAFEANFQLNSPKDGSAQETLSVELQ</sequence>
<reference evidence="4" key="1">
    <citation type="submission" date="2023-12" db="EMBL/GenBank/DDBJ databases">
        <title>Fervidustalea candida gen. nov., sp. nov., a novel member of the family Paenibacillaceae isolated from a geothermal area.</title>
        <authorList>
            <person name="Li W.-J."/>
            <person name="Jiao J.-Y."/>
            <person name="Chen Y."/>
        </authorList>
    </citation>
    <scope>NUCLEOTIDE SEQUENCE</scope>
    <source>
        <strain evidence="4">SYSU GA230002</strain>
    </source>
</reference>
<dbReference type="InterPro" id="IPR025748">
    <property type="entry name" value="PrcB_C_dom"/>
</dbReference>
<proteinExistence type="predicted"/>
<keyword evidence="5" id="KW-1185">Reference proteome</keyword>
<dbReference type="Proteomes" id="UP001310386">
    <property type="component" value="Unassembled WGS sequence"/>
</dbReference>
<dbReference type="Pfam" id="PF10648">
    <property type="entry name" value="Gmad2"/>
    <property type="match status" value="1"/>
</dbReference>
<dbReference type="EMBL" id="JAYJLD010000001">
    <property type="protein sequence ID" value="MEB3100240.1"/>
    <property type="molecule type" value="Genomic_DNA"/>
</dbReference>
<keyword evidence="1" id="KW-0732">Signal</keyword>
<dbReference type="RefSeq" id="WP_371752342.1">
    <property type="nucleotide sequence ID" value="NZ_JAYJLD010000001.1"/>
</dbReference>
<evidence type="ECO:0000259" key="3">
    <source>
        <dbReference type="Pfam" id="PF14343"/>
    </source>
</evidence>
<feature type="chain" id="PRO_5047337976" evidence="1">
    <location>
        <begin position="25"/>
        <end position="324"/>
    </location>
</feature>
<dbReference type="GO" id="GO:0008233">
    <property type="term" value="F:peptidase activity"/>
    <property type="evidence" value="ECO:0007669"/>
    <property type="project" value="UniProtKB-KW"/>
</dbReference>
<name>A0ABU5ZCK3_9BACL</name>
<evidence type="ECO:0000259" key="2">
    <source>
        <dbReference type="Pfam" id="PF10648"/>
    </source>
</evidence>
<dbReference type="GO" id="GO:0006508">
    <property type="term" value="P:proteolysis"/>
    <property type="evidence" value="ECO:0007669"/>
    <property type="project" value="UniProtKB-KW"/>
</dbReference>
<evidence type="ECO:0000313" key="5">
    <source>
        <dbReference type="Proteomes" id="UP001310386"/>
    </source>
</evidence>
<comment type="caution">
    <text evidence="4">The sequence shown here is derived from an EMBL/GenBank/DDBJ whole genome shotgun (WGS) entry which is preliminary data.</text>
</comment>
<organism evidence="4 5">
    <name type="scientific">Ferviditalea candida</name>
    <dbReference type="NCBI Taxonomy" id="3108399"/>
    <lineage>
        <taxon>Bacteria</taxon>
        <taxon>Bacillati</taxon>
        <taxon>Bacillota</taxon>
        <taxon>Bacilli</taxon>
        <taxon>Bacillales</taxon>
        <taxon>Paenibacillaceae</taxon>
        <taxon>Ferviditalea</taxon>
    </lineage>
</organism>
<evidence type="ECO:0000313" key="4">
    <source>
        <dbReference type="EMBL" id="MEB3100240.1"/>
    </source>
</evidence>
<feature type="signal peptide" evidence="1">
    <location>
        <begin position="1"/>
        <end position="24"/>
    </location>
</feature>
<dbReference type="Pfam" id="PF14343">
    <property type="entry name" value="PrcB_C"/>
    <property type="match status" value="1"/>
</dbReference>
<evidence type="ECO:0000256" key="1">
    <source>
        <dbReference type="SAM" id="SignalP"/>
    </source>
</evidence>
<accession>A0ABU5ZCK3</accession>
<gene>
    <name evidence="4" type="ORF">VF724_01025</name>
</gene>